<reference evidence="14" key="1">
    <citation type="submission" date="2020-11" db="EMBL/GenBank/DDBJ databases">
        <authorList>
            <person name="Konstantinou D."/>
            <person name="Gkelis S."/>
            <person name="Popin R."/>
            <person name="Fewer D."/>
            <person name="Sivonen K."/>
        </authorList>
    </citation>
    <scope>NUCLEOTIDE SEQUENCE</scope>
    <source>
        <strain evidence="14">TAU-MAC 1115</strain>
    </source>
</reference>
<evidence type="ECO:0000313" key="15">
    <source>
        <dbReference type="Proteomes" id="UP000717364"/>
    </source>
</evidence>
<keyword evidence="4" id="KW-0050">Antiport</keyword>
<keyword evidence="5" id="KW-1003">Cell membrane</keyword>
<dbReference type="AlphaFoldDB" id="A0A947GGM3"/>
<evidence type="ECO:0000256" key="6">
    <source>
        <dbReference type="ARBA" id="ARBA00022692"/>
    </source>
</evidence>
<feature type="transmembrane region" description="Helical" evidence="12">
    <location>
        <begin position="103"/>
        <end position="123"/>
    </location>
</feature>
<feature type="transmembrane region" description="Helical" evidence="12">
    <location>
        <begin position="242"/>
        <end position="269"/>
    </location>
</feature>
<keyword evidence="15" id="KW-1185">Reference proteome</keyword>
<feature type="transmembrane region" description="Helical" evidence="12">
    <location>
        <begin position="170"/>
        <end position="190"/>
    </location>
</feature>
<feature type="transmembrane region" description="Helical" evidence="12">
    <location>
        <begin position="74"/>
        <end position="91"/>
    </location>
</feature>
<feature type="transmembrane region" description="Helical" evidence="12">
    <location>
        <begin position="47"/>
        <end position="67"/>
    </location>
</feature>
<dbReference type="Proteomes" id="UP000717364">
    <property type="component" value="Unassembled WGS sequence"/>
</dbReference>
<protein>
    <submittedName>
        <fullName evidence="14">Sodium:proton antiporter</fullName>
    </submittedName>
</protein>
<keyword evidence="7 12" id="KW-1133">Transmembrane helix</keyword>
<keyword evidence="8" id="KW-0915">Sodium</keyword>
<evidence type="ECO:0000256" key="8">
    <source>
        <dbReference type="ARBA" id="ARBA00023053"/>
    </source>
</evidence>
<feature type="transmembrane region" description="Helical" evidence="12">
    <location>
        <begin position="385"/>
        <end position="404"/>
    </location>
</feature>
<feature type="transmembrane region" description="Helical" evidence="12">
    <location>
        <begin position="130"/>
        <end position="150"/>
    </location>
</feature>
<keyword evidence="6 12" id="KW-0812">Transmembrane</keyword>
<keyword evidence="10 12" id="KW-0472">Membrane</keyword>
<evidence type="ECO:0000256" key="12">
    <source>
        <dbReference type="SAM" id="Phobius"/>
    </source>
</evidence>
<dbReference type="GO" id="GO:0015385">
    <property type="term" value="F:sodium:proton antiporter activity"/>
    <property type="evidence" value="ECO:0007669"/>
    <property type="project" value="InterPro"/>
</dbReference>
<dbReference type="PANTHER" id="PTHR10110:SF195">
    <property type="entry name" value="NA(+)_H(+) ANTIPORTER NHAS2"/>
    <property type="match status" value="1"/>
</dbReference>
<evidence type="ECO:0000259" key="13">
    <source>
        <dbReference type="Pfam" id="PF00999"/>
    </source>
</evidence>
<comment type="caution">
    <text evidence="14">The sequence shown here is derived from an EMBL/GenBank/DDBJ whole genome shotgun (WGS) entry which is preliminary data.</text>
</comment>
<dbReference type="GO" id="GO:0005886">
    <property type="term" value="C:plasma membrane"/>
    <property type="evidence" value="ECO:0007669"/>
    <property type="project" value="UniProtKB-SubCell"/>
</dbReference>
<feature type="transmembrane region" description="Helical" evidence="12">
    <location>
        <begin position="24"/>
        <end position="41"/>
    </location>
</feature>
<feature type="transmembrane region" description="Helical" evidence="12">
    <location>
        <begin position="314"/>
        <end position="336"/>
    </location>
</feature>
<keyword evidence="3" id="KW-0813">Transport</keyword>
<name>A0A947GGM3_9CYAN</name>
<evidence type="ECO:0000256" key="9">
    <source>
        <dbReference type="ARBA" id="ARBA00023065"/>
    </source>
</evidence>
<dbReference type="Gene3D" id="6.10.140.1330">
    <property type="match status" value="1"/>
</dbReference>
<evidence type="ECO:0000256" key="7">
    <source>
        <dbReference type="ARBA" id="ARBA00022989"/>
    </source>
</evidence>
<keyword evidence="11" id="KW-0739">Sodium transport</keyword>
<evidence type="ECO:0000256" key="1">
    <source>
        <dbReference type="ARBA" id="ARBA00004651"/>
    </source>
</evidence>
<evidence type="ECO:0000256" key="10">
    <source>
        <dbReference type="ARBA" id="ARBA00023136"/>
    </source>
</evidence>
<gene>
    <name evidence="14" type="ORF">IXB50_03195</name>
</gene>
<dbReference type="EMBL" id="JADOES010000004">
    <property type="protein sequence ID" value="MBT9314424.1"/>
    <property type="molecule type" value="Genomic_DNA"/>
</dbReference>
<dbReference type="InterPro" id="IPR004709">
    <property type="entry name" value="NaH_exchanger"/>
</dbReference>
<dbReference type="GO" id="GO:0015386">
    <property type="term" value="F:potassium:proton antiporter activity"/>
    <property type="evidence" value="ECO:0007669"/>
    <property type="project" value="TreeGrafter"/>
</dbReference>
<dbReference type="GO" id="GO:0098719">
    <property type="term" value="P:sodium ion import across plasma membrane"/>
    <property type="evidence" value="ECO:0007669"/>
    <property type="project" value="TreeGrafter"/>
</dbReference>
<evidence type="ECO:0000256" key="11">
    <source>
        <dbReference type="ARBA" id="ARBA00023201"/>
    </source>
</evidence>
<dbReference type="RefSeq" id="WP_215607616.1">
    <property type="nucleotide sequence ID" value="NZ_JADOES010000004.1"/>
</dbReference>
<dbReference type="PRINTS" id="PR01084">
    <property type="entry name" value="NAHEXCHNGR"/>
</dbReference>
<accession>A0A947GGM3</accession>
<reference evidence="14" key="2">
    <citation type="journal article" date="2021" name="Mar. Drugs">
        <title>Genome Reduction and Secondary Metabolism of the Marine Sponge-Associated Cyanobacterium Leptothoe.</title>
        <authorList>
            <person name="Konstantinou D."/>
            <person name="Popin R.V."/>
            <person name="Fewer D.P."/>
            <person name="Sivonen K."/>
            <person name="Gkelis S."/>
        </authorList>
    </citation>
    <scope>NUCLEOTIDE SEQUENCE</scope>
    <source>
        <strain evidence="14">TAU-MAC 1115</strain>
    </source>
</reference>
<evidence type="ECO:0000313" key="14">
    <source>
        <dbReference type="EMBL" id="MBT9314424.1"/>
    </source>
</evidence>
<evidence type="ECO:0000256" key="2">
    <source>
        <dbReference type="ARBA" id="ARBA00007367"/>
    </source>
</evidence>
<feature type="domain" description="Cation/H+ exchanger transmembrane" evidence="13">
    <location>
        <begin position="35"/>
        <end position="409"/>
    </location>
</feature>
<dbReference type="InterPro" id="IPR006153">
    <property type="entry name" value="Cation/H_exchanger_TM"/>
</dbReference>
<comment type="subcellular location">
    <subcellularLocation>
        <location evidence="1">Cell membrane</location>
        <topology evidence="1">Multi-pass membrane protein</topology>
    </subcellularLocation>
</comment>
<evidence type="ECO:0000256" key="4">
    <source>
        <dbReference type="ARBA" id="ARBA00022449"/>
    </source>
</evidence>
<evidence type="ECO:0000256" key="5">
    <source>
        <dbReference type="ARBA" id="ARBA00022475"/>
    </source>
</evidence>
<dbReference type="GO" id="GO:0051453">
    <property type="term" value="P:regulation of intracellular pH"/>
    <property type="evidence" value="ECO:0007669"/>
    <property type="project" value="TreeGrafter"/>
</dbReference>
<feature type="transmembrane region" description="Helical" evidence="12">
    <location>
        <begin position="281"/>
        <end position="302"/>
    </location>
</feature>
<proteinExistence type="inferred from homology"/>
<sequence>MATAETAADLVLENEAIEENLRQFLLVLSVSLGVATLSRVVSWLRNIPYTLLLLLVGLGLAVLNVRLVNLSPELILFIFLPPLLFEAAWNIKWKNLKQDWVPIVLYAIIGVVICIGGLFWGLANVAGASLATALLVGASLSATDPVSVVALFRELGVNKRLTTLMEGESLFNDGVAVVAFNLLLGIALGIDQFDVSVTIAQFLVFTGIGVSVGALIGFGISFLTQRFDLPLVEQSLTLVSAYGTYIVAEELGGSGVIAVVTTALILGNFGSRIGMNPRTRLVVSEFWEFLAFFVNSIVFLLIGDQVQFSSLGNYVDSIAIAIATMLLARLISVFGLSFFSNMITPDNEDISWQGQTVLWWGGLRGSVSVALALSVPVALAEREEIIATVFGVMLFTLLVQGLTAKPLLEALDLLGDQPLRQKYMQGIARRVALNRVISRVKELIERQEVDTEFGRYQLALVEGQVEKLQEEMQKMQSSNPELQAFAAEQIKEELLAIESDTYAEFIRAGQIKDELAPLLQDVLSSD</sequence>
<organism evidence="14 15">
    <name type="scientific">Leptothoe spongobia TAU-MAC 1115</name>
    <dbReference type="NCBI Taxonomy" id="1967444"/>
    <lineage>
        <taxon>Bacteria</taxon>
        <taxon>Bacillati</taxon>
        <taxon>Cyanobacteriota</taxon>
        <taxon>Cyanophyceae</taxon>
        <taxon>Nodosilineales</taxon>
        <taxon>Cymatolegaceae</taxon>
        <taxon>Leptothoe</taxon>
        <taxon>Leptothoe spongobia</taxon>
    </lineage>
</organism>
<dbReference type="Pfam" id="PF00999">
    <property type="entry name" value="Na_H_Exchanger"/>
    <property type="match status" value="1"/>
</dbReference>
<evidence type="ECO:0000256" key="3">
    <source>
        <dbReference type="ARBA" id="ARBA00022448"/>
    </source>
</evidence>
<feature type="transmembrane region" description="Helical" evidence="12">
    <location>
        <begin position="202"/>
        <end position="222"/>
    </location>
</feature>
<dbReference type="PANTHER" id="PTHR10110">
    <property type="entry name" value="SODIUM/HYDROGEN EXCHANGER"/>
    <property type="match status" value="1"/>
</dbReference>
<comment type="similarity">
    <text evidence="2">Belongs to the monovalent cation:proton antiporter 1 (CPA1) transporter (TC 2.A.36) family.</text>
</comment>
<keyword evidence="9" id="KW-0406">Ion transport</keyword>
<dbReference type="InterPro" id="IPR018422">
    <property type="entry name" value="Cation/H_exchanger_CPA1"/>
</dbReference>